<dbReference type="EMBL" id="MU854335">
    <property type="protein sequence ID" value="KAK4042840.1"/>
    <property type="molecule type" value="Genomic_DNA"/>
</dbReference>
<organism evidence="11 12">
    <name type="scientific">Parachaetomium inaequale</name>
    <dbReference type="NCBI Taxonomy" id="2588326"/>
    <lineage>
        <taxon>Eukaryota</taxon>
        <taxon>Fungi</taxon>
        <taxon>Dikarya</taxon>
        <taxon>Ascomycota</taxon>
        <taxon>Pezizomycotina</taxon>
        <taxon>Sordariomycetes</taxon>
        <taxon>Sordariomycetidae</taxon>
        <taxon>Sordariales</taxon>
        <taxon>Chaetomiaceae</taxon>
        <taxon>Parachaetomium</taxon>
    </lineage>
</organism>
<evidence type="ECO:0000256" key="6">
    <source>
        <dbReference type="PROSITE-ProRule" id="PRU00176"/>
    </source>
</evidence>
<dbReference type="Gene3D" id="4.10.1000.10">
    <property type="entry name" value="Zinc finger, CCCH-type"/>
    <property type="match status" value="1"/>
</dbReference>
<comment type="caution">
    <text evidence="11">The sequence shown here is derived from an EMBL/GenBank/DDBJ whole genome shotgun (WGS) entry which is preliminary data.</text>
</comment>
<dbReference type="CDD" id="cd12257">
    <property type="entry name" value="RRM1_RBM26_like"/>
    <property type="match status" value="1"/>
</dbReference>
<dbReference type="PANTHER" id="PTHR14398:SF0">
    <property type="entry name" value="ZINC FINGER PROTEIN SWM"/>
    <property type="match status" value="1"/>
</dbReference>
<feature type="region of interest" description="Disordered" evidence="8">
    <location>
        <begin position="717"/>
        <end position="840"/>
    </location>
</feature>
<dbReference type="GO" id="GO:0003723">
    <property type="term" value="F:RNA binding"/>
    <property type="evidence" value="ECO:0007669"/>
    <property type="project" value="UniProtKB-UniRule"/>
</dbReference>
<reference evidence="12" key="1">
    <citation type="journal article" date="2023" name="Mol. Phylogenet. Evol.">
        <title>Genome-scale phylogeny and comparative genomics of the fungal order Sordariales.</title>
        <authorList>
            <person name="Hensen N."/>
            <person name="Bonometti L."/>
            <person name="Westerberg I."/>
            <person name="Brannstrom I.O."/>
            <person name="Guillou S."/>
            <person name="Cros-Aarteil S."/>
            <person name="Calhoun S."/>
            <person name="Haridas S."/>
            <person name="Kuo A."/>
            <person name="Mondo S."/>
            <person name="Pangilinan J."/>
            <person name="Riley R."/>
            <person name="LaButti K."/>
            <person name="Andreopoulos B."/>
            <person name="Lipzen A."/>
            <person name="Chen C."/>
            <person name="Yan M."/>
            <person name="Daum C."/>
            <person name="Ng V."/>
            <person name="Clum A."/>
            <person name="Steindorff A."/>
            <person name="Ohm R.A."/>
            <person name="Martin F."/>
            <person name="Silar P."/>
            <person name="Natvig D.O."/>
            <person name="Lalanne C."/>
            <person name="Gautier V."/>
            <person name="Ament-Velasquez S.L."/>
            <person name="Kruys A."/>
            <person name="Hutchinson M.I."/>
            <person name="Powell A.J."/>
            <person name="Barry K."/>
            <person name="Miller A.N."/>
            <person name="Grigoriev I.V."/>
            <person name="Debuchy R."/>
            <person name="Gladieux P."/>
            <person name="Hiltunen Thoren M."/>
            <person name="Johannesson H."/>
        </authorList>
    </citation>
    <scope>NUCLEOTIDE SEQUENCE [LARGE SCALE GENOMIC DNA]</scope>
    <source>
        <strain evidence="12">CBS 284.82</strain>
    </source>
</reference>
<evidence type="ECO:0000259" key="10">
    <source>
        <dbReference type="PROSITE" id="PS50103"/>
    </source>
</evidence>
<evidence type="ECO:0000256" key="7">
    <source>
        <dbReference type="PROSITE-ProRule" id="PRU00723"/>
    </source>
</evidence>
<feature type="compositionally biased region" description="Basic and acidic residues" evidence="8">
    <location>
        <begin position="485"/>
        <end position="513"/>
    </location>
</feature>
<evidence type="ECO:0000256" key="3">
    <source>
        <dbReference type="ARBA" id="ARBA00022833"/>
    </source>
</evidence>
<dbReference type="SMART" id="SM00356">
    <property type="entry name" value="ZnF_C3H1"/>
    <property type="match status" value="1"/>
</dbReference>
<keyword evidence="1 7" id="KW-0479">Metal-binding</keyword>
<evidence type="ECO:0000259" key="9">
    <source>
        <dbReference type="PROSITE" id="PS50102"/>
    </source>
</evidence>
<dbReference type="InterPro" id="IPR045137">
    <property type="entry name" value="RBM26/27"/>
</dbReference>
<sequence length="840" mass="91993">MLFPEEHTPHLKKWIVKRLENTSDADPDVLADYVLALLRHDGDVGDVRKLCEDEMPDFLKEDSPVFVSDVFQAIAYRSYLPGAAPPPPKHAALLPAPSAAGQLPPSLYYDDSPMGAAPTYHPPPFQNGSRKRAYNDWDDPNAQNGRDAAGFGGRPVKQPRRGGRGPRSDDVNGFRGGGAAGIPPYPPPGQLPPQGPPGPSTVGYFDPNGAMDAMFGMSLATGHPMPELLRGHLPPKKRKKCRDWEKKGYCPRGTNCLFAHSNDPVYPPMPGPPFGGMQALPQPSAVEGMMRISRTQRIEAANQHVEYDPTNALMPDFFNGPSPFQGQPPLPDFAQQPRHRGGKHQNRQRRGERAPFSADGPVFDRSKSTIVVENIPEENFNEEQVKGFFSQFGEVLEVSMQPYKRLAIVKFDSWNAASTAYQSPKVIFDNRFVKVFWYKDDGSTLPASAPMAGGAPGAKKAHRTNGSSTADGHDAGPQPEIDMEEFAKQQEEKQKAFEEKTKKREELERQREDLEKRQKELIAKQLEEKAKLEAKLGGHNGAKSENGDSDPKKPMSQTEALRAQLAALEAEARQMGLDPDAIDAPSPWAPRGGYGRGRGSWRGSSSPYTPRGSYRGSYRGRANVHAAYAAYSLDNRPKKVVLTGVDFTVSEKDETLRQYLFGIGEFTDIQTTPTSTEITFKDRKTAEKFFNSVLLANKELPGLDPLELAWAGSANGVSVPTTPSGNGIGTPTTTTRFNPSLGGGGGANAKRFGKAPAHNGDDGGDVDDNDEEDDDAEAEAAEAAAGDASSDKDVHILLERPPGNDNPHQYQHQPHQPHHQRGRDQQDMDYEVADEEHWGY</sequence>
<feature type="region of interest" description="Disordered" evidence="8">
    <location>
        <begin position="448"/>
        <end position="513"/>
    </location>
</feature>
<dbReference type="InterPro" id="IPR035979">
    <property type="entry name" value="RBD_domain_sf"/>
</dbReference>
<dbReference type="Gene3D" id="1.20.1390.10">
    <property type="entry name" value="PWI domain"/>
    <property type="match status" value="1"/>
</dbReference>
<evidence type="ECO:0000256" key="1">
    <source>
        <dbReference type="ARBA" id="ARBA00022723"/>
    </source>
</evidence>
<feature type="compositionally biased region" description="Low complexity" evidence="8">
    <location>
        <begin position="601"/>
        <end position="614"/>
    </location>
</feature>
<dbReference type="PROSITE" id="PS50102">
    <property type="entry name" value="RRM"/>
    <property type="match status" value="1"/>
</dbReference>
<feature type="region of interest" description="Disordered" evidence="8">
    <location>
        <begin position="319"/>
        <end position="360"/>
    </location>
</feature>
<feature type="compositionally biased region" description="Basic residues" evidence="8">
    <location>
        <begin position="337"/>
        <end position="350"/>
    </location>
</feature>
<feature type="compositionally biased region" description="Acidic residues" evidence="8">
    <location>
        <begin position="762"/>
        <end position="780"/>
    </location>
</feature>
<accession>A0AAN6PMN8</accession>
<dbReference type="InterPro" id="IPR000571">
    <property type="entry name" value="Znf_CCCH"/>
</dbReference>
<evidence type="ECO:0000256" key="8">
    <source>
        <dbReference type="SAM" id="MobiDB-lite"/>
    </source>
</evidence>
<feature type="region of interest" description="Disordered" evidence="8">
    <location>
        <begin position="533"/>
        <end position="559"/>
    </location>
</feature>
<dbReference type="SUPFAM" id="SSF54928">
    <property type="entry name" value="RNA-binding domain, RBD"/>
    <property type="match status" value="1"/>
</dbReference>
<evidence type="ECO:0000313" key="11">
    <source>
        <dbReference type="EMBL" id="KAK4042840.1"/>
    </source>
</evidence>
<dbReference type="SUPFAM" id="SSF90229">
    <property type="entry name" value="CCCH zinc finger"/>
    <property type="match status" value="1"/>
</dbReference>
<dbReference type="FunFam" id="1.20.1390.10:FF:000007">
    <property type="entry name" value="CCCH zinc finger and RRM domain protein"/>
    <property type="match status" value="1"/>
</dbReference>
<dbReference type="InterPro" id="IPR036855">
    <property type="entry name" value="Znf_CCCH_sf"/>
</dbReference>
<comment type="function">
    <text evidence="5">May be involved in the turnover of nuclear polyadenylated (pA+) RNA.</text>
</comment>
<dbReference type="GO" id="GO:0005634">
    <property type="term" value="C:nucleus"/>
    <property type="evidence" value="ECO:0007669"/>
    <property type="project" value="TreeGrafter"/>
</dbReference>
<keyword evidence="2 7" id="KW-0863">Zinc-finger</keyword>
<dbReference type="InterPro" id="IPR012677">
    <property type="entry name" value="Nucleotide-bd_a/b_plait_sf"/>
</dbReference>
<feature type="compositionally biased region" description="Basic and acidic residues" evidence="8">
    <location>
        <begin position="789"/>
        <end position="798"/>
    </location>
</feature>
<dbReference type="Proteomes" id="UP001303115">
    <property type="component" value="Unassembled WGS sequence"/>
</dbReference>
<evidence type="ECO:0000256" key="4">
    <source>
        <dbReference type="ARBA" id="ARBA00022884"/>
    </source>
</evidence>
<dbReference type="CDD" id="cd22249">
    <property type="entry name" value="UDM1_RNF168_RNF169-like"/>
    <property type="match status" value="1"/>
</dbReference>
<dbReference type="Pfam" id="PF00642">
    <property type="entry name" value="zf-CCCH"/>
    <property type="match status" value="1"/>
</dbReference>
<feature type="region of interest" description="Disordered" evidence="8">
    <location>
        <begin position="104"/>
        <end position="206"/>
    </location>
</feature>
<evidence type="ECO:0000256" key="5">
    <source>
        <dbReference type="ARBA" id="ARBA00043866"/>
    </source>
</evidence>
<dbReference type="AlphaFoldDB" id="A0AAN6PMN8"/>
<feature type="compositionally biased region" description="Polar residues" evidence="8">
    <location>
        <begin position="717"/>
        <end position="738"/>
    </location>
</feature>
<keyword evidence="12" id="KW-1185">Reference proteome</keyword>
<feature type="zinc finger region" description="C3H1-type" evidence="7">
    <location>
        <begin position="235"/>
        <end position="263"/>
    </location>
</feature>
<feature type="compositionally biased region" description="Pro residues" evidence="8">
    <location>
        <begin position="183"/>
        <end position="199"/>
    </location>
</feature>
<dbReference type="PROSITE" id="PS50103">
    <property type="entry name" value="ZF_C3H1"/>
    <property type="match status" value="1"/>
</dbReference>
<feature type="domain" description="RRM" evidence="9">
    <location>
        <begin position="368"/>
        <end position="440"/>
    </location>
</feature>
<dbReference type="PANTHER" id="PTHR14398">
    <property type="entry name" value="RNA RECOGNITION RRM/RNP DOMAIN"/>
    <property type="match status" value="1"/>
</dbReference>
<feature type="region of interest" description="Disordered" evidence="8">
    <location>
        <begin position="594"/>
        <end position="614"/>
    </location>
</feature>
<dbReference type="FunFam" id="3.30.70.330:FF:000647">
    <property type="entry name" value="CCCH zinc finger and RRM domain protein"/>
    <property type="match status" value="1"/>
</dbReference>
<feature type="domain" description="C3H1-type" evidence="10">
    <location>
        <begin position="235"/>
        <end position="263"/>
    </location>
</feature>
<keyword evidence="4 6" id="KW-0694">RNA-binding</keyword>
<dbReference type="InterPro" id="IPR000504">
    <property type="entry name" value="RRM_dom"/>
</dbReference>
<proteinExistence type="predicted"/>
<evidence type="ECO:0000256" key="2">
    <source>
        <dbReference type="ARBA" id="ARBA00022771"/>
    </source>
</evidence>
<evidence type="ECO:0000313" key="12">
    <source>
        <dbReference type="Proteomes" id="UP001303115"/>
    </source>
</evidence>
<dbReference type="Gene3D" id="3.30.70.330">
    <property type="match status" value="1"/>
</dbReference>
<dbReference type="Pfam" id="PF01480">
    <property type="entry name" value="PWI"/>
    <property type="match status" value="1"/>
</dbReference>
<protein>
    <submittedName>
        <fullName evidence="11">Uncharacterized protein</fullName>
    </submittedName>
</protein>
<dbReference type="GO" id="GO:0008270">
    <property type="term" value="F:zinc ion binding"/>
    <property type="evidence" value="ECO:0007669"/>
    <property type="project" value="UniProtKB-KW"/>
</dbReference>
<dbReference type="Pfam" id="PF00076">
    <property type="entry name" value="RRM_1"/>
    <property type="match status" value="1"/>
</dbReference>
<gene>
    <name evidence="11" type="ORF">C8A01DRAFT_13601</name>
</gene>
<dbReference type="SMART" id="SM00360">
    <property type="entry name" value="RRM"/>
    <property type="match status" value="1"/>
</dbReference>
<dbReference type="InterPro" id="IPR002483">
    <property type="entry name" value="PWI_dom"/>
</dbReference>
<keyword evidence="3 7" id="KW-0862">Zinc</keyword>
<name>A0AAN6PMN8_9PEZI</name>